<gene>
    <name evidence="1" type="ORF">GCM10012275_12350</name>
</gene>
<protein>
    <submittedName>
        <fullName evidence="1">Uncharacterized protein</fullName>
    </submittedName>
</protein>
<sequence>MGRTRARLLPAWERRAGLVERVDVTGKREHGTHIEGSTVVGAVFGGRNNRVRVGEVRVGDGADGLAELRKLVARLRLELAARPEDPTHVRAEAHAESLAAELDRDEPDMGRVRSGWKRLRGLLTGLAAGGALAEIVDAISGFL</sequence>
<organism evidence="1 2">
    <name type="scientific">Longimycelium tulufanense</name>
    <dbReference type="NCBI Taxonomy" id="907463"/>
    <lineage>
        <taxon>Bacteria</taxon>
        <taxon>Bacillati</taxon>
        <taxon>Actinomycetota</taxon>
        <taxon>Actinomycetes</taxon>
        <taxon>Pseudonocardiales</taxon>
        <taxon>Pseudonocardiaceae</taxon>
        <taxon>Longimycelium</taxon>
    </lineage>
</organism>
<dbReference type="EMBL" id="BMMK01000003">
    <property type="protein sequence ID" value="GGM42938.1"/>
    <property type="molecule type" value="Genomic_DNA"/>
</dbReference>
<keyword evidence="2" id="KW-1185">Reference proteome</keyword>
<dbReference type="Proteomes" id="UP000637578">
    <property type="component" value="Unassembled WGS sequence"/>
</dbReference>
<reference evidence="1" key="1">
    <citation type="journal article" date="2014" name="Int. J. Syst. Evol. Microbiol.">
        <title>Complete genome sequence of Corynebacterium casei LMG S-19264T (=DSM 44701T), isolated from a smear-ripened cheese.</title>
        <authorList>
            <consortium name="US DOE Joint Genome Institute (JGI-PGF)"/>
            <person name="Walter F."/>
            <person name="Albersmeier A."/>
            <person name="Kalinowski J."/>
            <person name="Ruckert C."/>
        </authorList>
    </citation>
    <scope>NUCLEOTIDE SEQUENCE</scope>
    <source>
        <strain evidence="1">CGMCC 4.5737</strain>
    </source>
</reference>
<dbReference type="AlphaFoldDB" id="A0A8J3C6R3"/>
<proteinExistence type="predicted"/>
<reference evidence="1" key="2">
    <citation type="submission" date="2020-09" db="EMBL/GenBank/DDBJ databases">
        <authorList>
            <person name="Sun Q."/>
            <person name="Zhou Y."/>
        </authorList>
    </citation>
    <scope>NUCLEOTIDE SEQUENCE</scope>
    <source>
        <strain evidence="1">CGMCC 4.5737</strain>
    </source>
</reference>
<name>A0A8J3C6R3_9PSEU</name>
<comment type="caution">
    <text evidence="1">The sequence shown here is derived from an EMBL/GenBank/DDBJ whole genome shotgun (WGS) entry which is preliminary data.</text>
</comment>
<accession>A0A8J3C6R3</accession>
<evidence type="ECO:0000313" key="2">
    <source>
        <dbReference type="Proteomes" id="UP000637578"/>
    </source>
</evidence>
<evidence type="ECO:0000313" key="1">
    <source>
        <dbReference type="EMBL" id="GGM42938.1"/>
    </source>
</evidence>